<dbReference type="GO" id="GO:0022857">
    <property type="term" value="F:transmembrane transporter activity"/>
    <property type="evidence" value="ECO:0007669"/>
    <property type="project" value="InterPro"/>
</dbReference>
<dbReference type="InterPro" id="IPR005828">
    <property type="entry name" value="MFS_sugar_transport-like"/>
</dbReference>
<evidence type="ECO:0000256" key="8">
    <source>
        <dbReference type="SAM" id="MobiDB-lite"/>
    </source>
</evidence>
<evidence type="ECO:0000256" key="2">
    <source>
        <dbReference type="ARBA" id="ARBA00022448"/>
    </source>
</evidence>
<reference evidence="11" key="1">
    <citation type="journal article" date="2021" name="Sci. Adv.">
        <title>The American lobster genome reveals insights on longevity, neural, and immune adaptations.</title>
        <authorList>
            <person name="Polinski J.M."/>
            <person name="Zimin A.V."/>
            <person name="Clark K.F."/>
            <person name="Kohn A.B."/>
            <person name="Sadowski N."/>
            <person name="Timp W."/>
            <person name="Ptitsyn A."/>
            <person name="Khanna P."/>
            <person name="Romanova D.Y."/>
            <person name="Williams P."/>
            <person name="Greenwood S.J."/>
            <person name="Moroz L.L."/>
            <person name="Walt D.R."/>
            <person name="Bodnar A.G."/>
        </authorList>
    </citation>
    <scope>NUCLEOTIDE SEQUENCE</scope>
    <source>
        <strain evidence="11">GMGI-L3</strain>
    </source>
</reference>
<keyword evidence="6 9" id="KW-1133">Transmembrane helix</keyword>
<organism evidence="11 12">
    <name type="scientific">Homarus americanus</name>
    <name type="common">American lobster</name>
    <dbReference type="NCBI Taxonomy" id="6706"/>
    <lineage>
        <taxon>Eukaryota</taxon>
        <taxon>Metazoa</taxon>
        <taxon>Ecdysozoa</taxon>
        <taxon>Arthropoda</taxon>
        <taxon>Crustacea</taxon>
        <taxon>Multicrustacea</taxon>
        <taxon>Malacostraca</taxon>
        <taxon>Eumalacostraca</taxon>
        <taxon>Eucarida</taxon>
        <taxon>Decapoda</taxon>
        <taxon>Pleocyemata</taxon>
        <taxon>Astacidea</taxon>
        <taxon>Nephropoidea</taxon>
        <taxon>Nephropidae</taxon>
        <taxon>Homarus</taxon>
    </lineage>
</organism>
<keyword evidence="3" id="KW-1003">Cell membrane</keyword>
<evidence type="ECO:0000256" key="6">
    <source>
        <dbReference type="ARBA" id="ARBA00022989"/>
    </source>
</evidence>
<dbReference type="GO" id="GO:0005886">
    <property type="term" value="C:plasma membrane"/>
    <property type="evidence" value="ECO:0007669"/>
    <property type="project" value="UniProtKB-SubCell"/>
</dbReference>
<feature type="transmembrane region" description="Helical" evidence="9">
    <location>
        <begin position="198"/>
        <end position="216"/>
    </location>
</feature>
<evidence type="ECO:0000259" key="10">
    <source>
        <dbReference type="PROSITE" id="PS50850"/>
    </source>
</evidence>
<keyword evidence="4" id="KW-0762">Sugar transport</keyword>
<feature type="domain" description="Major facilitator superfamily (MFS) profile" evidence="10">
    <location>
        <begin position="1"/>
        <end position="491"/>
    </location>
</feature>
<evidence type="ECO:0000256" key="3">
    <source>
        <dbReference type="ARBA" id="ARBA00022475"/>
    </source>
</evidence>
<feature type="region of interest" description="Disordered" evidence="8">
    <location>
        <begin position="1"/>
        <end position="47"/>
    </location>
</feature>
<dbReference type="FunFam" id="1.20.1250.20:FF:000218">
    <property type="entry name" value="facilitated trehalose transporter Tret1"/>
    <property type="match status" value="1"/>
</dbReference>
<dbReference type="EMBL" id="JAHLQT010030594">
    <property type="protein sequence ID" value="KAG7160828.1"/>
    <property type="molecule type" value="Genomic_DNA"/>
</dbReference>
<feature type="transmembrane region" description="Helical" evidence="9">
    <location>
        <begin position="89"/>
        <end position="106"/>
    </location>
</feature>
<evidence type="ECO:0000313" key="12">
    <source>
        <dbReference type="Proteomes" id="UP000747542"/>
    </source>
</evidence>
<feature type="transmembrane region" description="Helical" evidence="9">
    <location>
        <begin position="113"/>
        <end position="132"/>
    </location>
</feature>
<evidence type="ECO:0000256" key="9">
    <source>
        <dbReference type="SAM" id="Phobius"/>
    </source>
</evidence>
<dbReference type="Proteomes" id="UP000747542">
    <property type="component" value="Unassembled WGS sequence"/>
</dbReference>
<gene>
    <name evidence="11" type="primary">Tret1-2-L2</name>
    <name evidence="11" type="ORF">Hamer_G007585</name>
</gene>
<dbReference type="Pfam" id="PF00083">
    <property type="entry name" value="Sugar_tr"/>
    <property type="match status" value="1"/>
</dbReference>
<feature type="transmembrane region" description="Helical" evidence="9">
    <location>
        <begin position="316"/>
        <end position="335"/>
    </location>
</feature>
<dbReference type="InterPro" id="IPR005829">
    <property type="entry name" value="Sugar_transporter_CS"/>
</dbReference>
<feature type="transmembrane region" description="Helical" evidence="9">
    <location>
        <begin position="172"/>
        <end position="192"/>
    </location>
</feature>
<protein>
    <submittedName>
        <fullName evidence="11">Facilitated trehalose transporter Tret1-2-like 2</fullName>
    </submittedName>
</protein>
<dbReference type="InterPro" id="IPR020846">
    <property type="entry name" value="MFS_dom"/>
</dbReference>
<dbReference type="SUPFAM" id="SSF103473">
    <property type="entry name" value="MFS general substrate transporter"/>
    <property type="match status" value="1"/>
</dbReference>
<feature type="transmembrane region" description="Helical" evidence="9">
    <location>
        <begin position="277"/>
        <end position="296"/>
    </location>
</feature>
<dbReference type="PROSITE" id="PS00217">
    <property type="entry name" value="SUGAR_TRANSPORT_2"/>
    <property type="match status" value="1"/>
</dbReference>
<feature type="transmembrane region" description="Helical" evidence="9">
    <location>
        <begin position="468"/>
        <end position="487"/>
    </location>
</feature>
<keyword evidence="2" id="KW-0813">Transport</keyword>
<feature type="transmembrane region" description="Helical" evidence="9">
    <location>
        <begin position="138"/>
        <end position="160"/>
    </location>
</feature>
<dbReference type="PANTHER" id="PTHR48021">
    <property type="match status" value="1"/>
</dbReference>
<feature type="transmembrane region" description="Helical" evidence="9">
    <location>
        <begin position="342"/>
        <end position="364"/>
    </location>
</feature>
<keyword evidence="5 9" id="KW-0812">Transmembrane</keyword>
<sequence length="496" mass="54103">MSDRSINRGGKKQLTNRYQLDQEMSPDEPSATDKLTTGVPQEQVEEHTGARRRRIFTQVVMVLGASLGHVGLAIVAAWPNPAVPDMRSIVAIGNLPGTLLWGWLVATIGRKTAMMLLVLPYTLAWCLVALAVNPTMLLAGRVVHGICIGATFVSASTYVIELPDTSIRGAVATIPNVGLSLGFIITPSLGLVLRWYEIAFVGLAIIVAHTIVMAFLPESPSFLAIKGQEKKAKQILLKLRGPSANVDEELQTLCEENKEKAKEPLVKVLQEPIIQRSVGIVVTLFFVQNFCGLMVFSVNMTRIFLEAGSTMSEHVASILVFLVQAAGTILACIYLDRFGRRICLVFSLAVMTICLVTMGVYHYFQDATMFETDSIVKNITGVVTNDDMDERSAPTSYYTWVPLLCLMVYMFTSSCGAGPVPALLNAEYFPTAVRAQLSGLCMVLGSMLNFAALQLFTPMQVALTTAGLYWFYAAISIFGIFFTLICVRETKGKAVG</sequence>
<feature type="transmembrane region" description="Helical" evidence="9">
    <location>
        <begin position="437"/>
        <end position="456"/>
    </location>
</feature>
<evidence type="ECO:0000256" key="4">
    <source>
        <dbReference type="ARBA" id="ARBA00022597"/>
    </source>
</evidence>
<name>A0A8J5JTR7_HOMAM</name>
<evidence type="ECO:0000256" key="1">
    <source>
        <dbReference type="ARBA" id="ARBA00004651"/>
    </source>
</evidence>
<keyword evidence="7 9" id="KW-0472">Membrane</keyword>
<feature type="transmembrane region" description="Helical" evidence="9">
    <location>
        <begin position="397"/>
        <end position="425"/>
    </location>
</feature>
<proteinExistence type="predicted"/>
<feature type="transmembrane region" description="Helical" evidence="9">
    <location>
        <begin position="55"/>
        <end position="77"/>
    </location>
</feature>
<dbReference type="AlphaFoldDB" id="A0A8J5JTR7"/>
<evidence type="ECO:0000313" key="11">
    <source>
        <dbReference type="EMBL" id="KAG7160828.1"/>
    </source>
</evidence>
<keyword evidence="12" id="KW-1185">Reference proteome</keyword>
<comment type="subcellular location">
    <subcellularLocation>
        <location evidence="1">Cell membrane</location>
        <topology evidence="1">Multi-pass membrane protein</topology>
    </subcellularLocation>
</comment>
<comment type="caution">
    <text evidence="11">The sequence shown here is derived from an EMBL/GenBank/DDBJ whole genome shotgun (WGS) entry which is preliminary data.</text>
</comment>
<accession>A0A8J5JTR7</accession>
<dbReference type="Gene3D" id="1.20.1250.20">
    <property type="entry name" value="MFS general substrate transporter like domains"/>
    <property type="match status" value="1"/>
</dbReference>
<evidence type="ECO:0000256" key="7">
    <source>
        <dbReference type="ARBA" id="ARBA00023136"/>
    </source>
</evidence>
<evidence type="ECO:0000256" key="5">
    <source>
        <dbReference type="ARBA" id="ARBA00022692"/>
    </source>
</evidence>
<dbReference type="PANTHER" id="PTHR48021:SF89">
    <property type="entry name" value="FI02132P-RELATED"/>
    <property type="match status" value="1"/>
</dbReference>
<dbReference type="PROSITE" id="PS50850">
    <property type="entry name" value="MFS"/>
    <property type="match status" value="1"/>
</dbReference>
<dbReference type="InterPro" id="IPR036259">
    <property type="entry name" value="MFS_trans_sf"/>
</dbReference>
<dbReference type="InterPro" id="IPR050549">
    <property type="entry name" value="MFS_Trehalose_Transporter"/>
</dbReference>